<dbReference type="InterPro" id="IPR002110">
    <property type="entry name" value="Ankyrin_rpt"/>
</dbReference>
<comment type="caution">
    <text evidence="4">The sequence shown here is derived from an EMBL/GenBank/DDBJ whole genome shotgun (WGS) entry which is preliminary data.</text>
</comment>
<dbReference type="Proteomes" id="UP001500503">
    <property type="component" value="Unassembled WGS sequence"/>
</dbReference>
<protein>
    <recommendedName>
        <fullName evidence="6">Ankyrin repeat domain-containing protein</fullName>
    </recommendedName>
</protein>
<gene>
    <name evidence="4" type="ORF">GCM10023191_009910</name>
</gene>
<dbReference type="SUPFAM" id="SSF48403">
    <property type="entry name" value="Ankyrin repeat"/>
    <property type="match status" value="1"/>
</dbReference>
<accession>A0ABP8PFJ8</accession>
<evidence type="ECO:0000256" key="2">
    <source>
        <dbReference type="ARBA" id="ARBA00023043"/>
    </source>
</evidence>
<evidence type="ECO:0008006" key="6">
    <source>
        <dbReference type="Google" id="ProtNLM"/>
    </source>
</evidence>
<dbReference type="InterPro" id="IPR036770">
    <property type="entry name" value="Ankyrin_rpt-contain_sf"/>
</dbReference>
<keyword evidence="2 3" id="KW-0040">ANK repeat</keyword>
<evidence type="ECO:0000313" key="4">
    <source>
        <dbReference type="EMBL" id="GAA4485347.1"/>
    </source>
</evidence>
<dbReference type="Pfam" id="PF12796">
    <property type="entry name" value="Ank_2"/>
    <property type="match status" value="1"/>
</dbReference>
<dbReference type="RefSeq" id="WP_345458024.1">
    <property type="nucleotide sequence ID" value="NZ_BAABHF010000009.1"/>
</dbReference>
<evidence type="ECO:0000313" key="5">
    <source>
        <dbReference type="Proteomes" id="UP001500503"/>
    </source>
</evidence>
<dbReference type="EMBL" id="BAABHF010000009">
    <property type="protein sequence ID" value="GAA4485347.1"/>
    <property type="molecule type" value="Genomic_DNA"/>
</dbReference>
<dbReference type="InterPro" id="IPR050776">
    <property type="entry name" value="Ank_Repeat/CDKN_Inhibitor"/>
</dbReference>
<sequence length="160" mass="16819">MDEVAEQLGYAVYHDDVVTVRRLLAAGADPNGVDEIDIPFMDTAVARGSVGALRVLVEYKGRLDGTANGGSPLLYHVVAGCDLPAMLPVLVELGADVQKPLNSHDWTALHVAAAYGYIHSARLLLDAGADPAARTSDGLTPAELAMANGHHDLIKILNVS</sequence>
<evidence type="ECO:0000256" key="3">
    <source>
        <dbReference type="PROSITE-ProRule" id="PRU00023"/>
    </source>
</evidence>
<evidence type="ECO:0000256" key="1">
    <source>
        <dbReference type="ARBA" id="ARBA00022737"/>
    </source>
</evidence>
<proteinExistence type="predicted"/>
<dbReference type="PROSITE" id="PS50088">
    <property type="entry name" value="ANK_REPEAT"/>
    <property type="match status" value="1"/>
</dbReference>
<dbReference type="SMART" id="SM00248">
    <property type="entry name" value="ANK"/>
    <property type="match status" value="2"/>
</dbReference>
<feature type="repeat" description="ANK" evidence="3">
    <location>
        <begin position="104"/>
        <end position="136"/>
    </location>
</feature>
<dbReference type="PROSITE" id="PS50297">
    <property type="entry name" value="ANK_REP_REGION"/>
    <property type="match status" value="1"/>
</dbReference>
<keyword evidence="5" id="KW-1185">Reference proteome</keyword>
<dbReference type="PANTHER" id="PTHR24201:SF15">
    <property type="entry name" value="ANKYRIN REPEAT DOMAIN-CONTAINING PROTEIN 66"/>
    <property type="match status" value="1"/>
</dbReference>
<keyword evidence="1" id="KW-0677">Repeat</keyword>
<dbReference type="Gene3D" id="1.25.40.20">
    <property type="entry name" value="Ankyrin repeat-containing domain"/>
    <property type="match status" value="1"/>
</dbReference>
<organism evidence="4 5">
    <name type="scientific">Actinoallomurus oryzae</name>
    <dbReference type="NCBI Taxonomy" id="502180"/>
    <lineage>
        <taxon>Bacteria</taxon>
        <taxon>Bacillati</taxon>
        <taxon>Actinomycetota</taxon>
        <taxon>Actinomycetes</taxon>
        <taxon>Streptosporangiales</taxon>
        <taxon>Thermomonosporaceae</taxon>
        <taxon>Actinoallomurus</taxon>
    </lineage>
</organism>
<name>A0ABP8PFJ8_9ACTN</name>
<dbReference type="PANTHER" id="PTHR24201">
    <property type="entry name" value="ANK_REP_REGION DOMAIN-CONTAINING PROTEIN"/>
    <property type="match status" value="1"/>
</dbReference>
<reference evidence="5" key="1">
    <citation type="journal article" date="2019" name="Int. J. Syst. Evol. Microbiol.">
        <title>The Global Catalogue of Microorganisms (GCM) 10K type strain sequencing project: providing services to taxonomists for standard genome sequencing and annotation.</title>
        <authorList>
            <consortium name="The Broad Institute Genomics Platform"/>
            <consortium name="The Broad Institute Genome Sequencing Center for Infectious Disease"/>
            <person name="Wu L."/>
            <person name="Ma J."/>
        </authorList>
    </citation>
    <scope>NUCLEOTIDE SEQUENCE [LARGE SCALE GENOMIC DNA]</scope>
    <source>
        <strain evidence="5">JCM 17933</strain>
    </source>
</reference>